<dbReference type="RefSeq" id="WP_250921348.1">
    <property type="nucleotide sequence ID" value="NZ_JAMQAW010000028.1"/>
</dbReference>
<evidence type="ECO:0000256" key="3">
    <source>
        <dbReference type="ARBA" id="ARBA00022475"/>
    </source>
</evidence>
<evidence type="ECO:0000256" key="2">
    <source>
        <dbReference type="ARBA" id="ARBA00022448"/>
    </source>
</evidence>
<gene>
    <name evidence="11" type="ORF">NBG84_22415</name>
</gene>
<dbReference type="NCBIfam" id="TIGR01188">
    <property type="entry name" value="drrA"/>
    <property type="match status" value="1"/>
</dbReference>
<comment type="caution">
    <text evidence="11">The sequence shown here is derived from an EMBL/GenBank/DDBJ whole genome shotgun (WGS) entry which is preliminary data.</text>
</comment>
<keyword evidence="2" id="KW-0813">Transport</keyword>
<evidence type="ECO:0000256" key="9">
    <source>
        <dbReference type="ARBA" id="ARBA00049985"/>
    </source>
</evidence>
<dbReference type="InterPro" id="IPR003593">
    <property type="entry name" value="AAA+_ATPase"/>
</dbReference>
<dbReference type="Proteomes" id="UP001431429">
    <property type="component" value="Unassembled WGS sequence"/>
</dbReference>
<dbReference type="PROSITE" id="PS00211">
    <property type="entry name" value="ABC_TRANSPORTER_1"/>
    <property type="match status" value="1"/>
</dbReference>
<keyword evidence="3" id="KW-1003">Cell membrane</keyword>
<sequence>MQQNHRSDTARISDRTHAVEVRGLVKHYGETKALDGVDLTVREGTVLGVLGPNGAGKTTLVRCLATLILPDAGSATVAGYDVVHQPRQLRRTIGLTGQYASVDEKLSGWENLYMIGRLLDLSRAAARRRAAEMLERFSLTDAAKKPVMQYSGGMRRRLDLAASLVGEPSVLYLDEPTTGLDPRTRNEVWDEVQRMVTEGVTVLLTTQYMEEAERLADELTVIDQGRVIAEGRVDELKAKVGGRTLRIRPSDRSQLDAMARELARAGLDGIAGVHTAVDEGLLTVPILTDEQLTAVVGVLASHHFGIADITTHLPSLDDVFLAVTGERRPVSEQSAESATTLQETAA</sequence>
<evidence type="ECO:0000259" key="10">
    <source>
        <dbReference type="PROSITE" id="PS50893"/>
    </source>
</evidence>
<keyword evidence="4" id="KW-0547">Nucleotide-binding</keyword>
<proteinExistence type="inferred from homology"/>
<accession>A0ABT0UQY8</accession>
<comment type="subcellular location">
    <subcellularLocation>
        <location evidence="1">Cell membrane</location>
        <topology evidence="1">Peripheral membrane protein</topology>
        <orientation evidence="1">Cytoplasmic side</orientation>
    </subcellularLocation>
</comment>
<dbReference type="PANTHER" id="PTHR42711:SF19">
    <property type="entry name" value="DOXORUBICIN RESISTANCE ATP-BINDING PROTEIN DRRA"/>
    <property type="match status" value="1"/>
</dbReference>
<dbReference type="EMBL" id="JAMQAW010000028">
    <property type="protein sequence ID" value="MCM2391012.1"/>
    <property type="molecule type" value="Genomic_DNA"/>
</dbReference>
<evidence type="ECO:0000256" key="5">
    <source>
        <dbReference type="ARBA" id="ARBA00022840"/>
    </source>
</evidence>
<evidence type="ECO:0000256" key="6">
    <source>
        <dbReference type="ARBA" id="ARBA00022967"/>
    </source>
</evidence>
<dbReference type="SUPFAM" id="SSF52540">
    <property type="entry name" value="P-loop containing nucleoside triphosphate hydrolases"/>
    <property type="match status" value="1"/>
</dbReference>
<evidence type="ECO:0000256" key="1">
    <source>
        <dbReference type="ARBA" id="ARBA00004413"/>
    </source>
</evidence>
<organism evidence="11 12">
    <name type="scientific">Streptomyces albipurpureus</name>
    <dbReference type="NCBI Taxonomy" id="2897419"/>
    <lineage>
        <taxon>Bacteria</taxon>
        <taxon>Bacillati</taxon>
        <taxon>Actinomycetota</taxon>
        <taxon>Actinomycetes</taxon>
        <taxon>Kitasatosporales</taxon>
        <taxon>Streptomycetaceae</taxon>
        <taxon>Streptomyces</taxon>
    </lineage>
</organism>
<feature type="domain" description="ABC transporter" evidence="10">
    <location>
        <begin position="19"/>
        <end position="249"/>
    </location>
</feature>
<keyword evidence="7" id="KW-0472">Membrane</keyword>
<dbReference type="InterPro" id="IPR005894">
    <property type="entry name" value="DrrA"/>
</dbReference>
<reference evidence="11" key="1">
    <citation type="submission" date="2022-06" db="EMBL/GenBank/DDBJ databases">
        <title>Genome public.</title>
        <authorList>
            <person name="Sun Q."/>
        </authorList>
    </citation>
    <scope>NUCLEOTIDE SEQUENCE</scope>
    <source>
        <strain evidence="11">CWNU-1</strain>
    </source>
</reference>
<dbReference type="InterPro" id="IPR050763">
    <property type="entry name" value="ABC_transporter_ATP-binding"/>
</dbReference>
<dbReference type="InterPro" id="IPR003439">
    <property type="entry name" value="ABC_transporter-like_ATP-bd"/>
</dbReference>
<keyword evidence="8" id="KW-0046">Antibiotic resistance</keyword>
<dbReference type="Pfam" id="PF00005">
    <property type="entry name" value="ABC_tran"/>
    <property type="match status" value="1"/>
</dbReference>
<evidence type="ECO:0000256" key="7">
    <source>
        <dbReference type="ARBA" id="ARBA00023136"/>
    </source>
</evidence>
<dbReference type="GO" id="GO:0005524">
    <property type="term" value="F:ATP binding"/>
    <property type="evidence" value="ECO:0007669"/>
    <property type="project" value="UniProtKB-KW"/>
</dbReference>
<dbReference type="InterPro" id="IPR027417">
    <property type="entry name" value="P-loop_NTPase"/>
</dbReference>
<protein>
    <submittedName>
        <fullName evidence="11">ATP-binding cassette domain-containing protein</fullName>
    </submittedName>
</protein>
<keyword evidence="12" id="KW-1185">Reference proteome</keyword>
<evidence type="ECO:0000256" key="4">
    <source>
        <dbReference type="ARBA" id="ARBA00022741"/>
    </source>
</evidence>
<evidence type="ECO:0000256" key="8">
    <source>
        <dbReference type="ARBA" id="ARBA00023251"/>
    </source>
</evidence>
<dbReference type="SMART" id="SM00382">
    <property type="entry name" value="AAA"/>
    <property type="match status" value="1"/>
</dbReference>
<evidence type="ECO:0000313" key="11">
    <source>
        <dbReference type="EMBL" id="MCM2391012.1"/>
    </source>
</evidence>
<keyword evidence="6" id="KW-1278">Translocase</keyword>
<dbReference type="InterPro" id="IPR017871">
    <property type="entry name" value="ABC_transporter-like_CS"/>
</dbReference>
<dbReference type="PROSITE" id="PS50893">
    <property type="entry name" value="ABC_TRANSPORTER_2"/>
    <property type="match status" value="1"/>
</dbReference>
<evidence type="ECO:0000313" key="12">
    <source>
        <dbReference type="Proteomes" id="UP001431429"/>
    </source>
</evidence>
<name>A0ABT0UQY8_9ACTN</name>
<comment type="similarity">
    <text evidence="9">Belongs to the ABC transporter superfamily. Drug exporter-1 (DrugE1) (TC 3.A.1.105) family.</text>
</comment>
<dbReference type="Gene3D" id="3.40.50.300">
    <property type="entry name" value="P-loop containing nucleotide triphosphate hydrolases"/>
    <property type="match status" value="1"/>
</dbReference>
<dbReference type="PANTHER" id="PTHR42711">
    <property type="entry name" value="ABC TRANSPORTER ATP-BINDING PROTEIN"/>
    <property type="match status" value="1"/>
</dbReference>
<keyword evidence="5 11" id="KW-0067">ATP-binding</keyword>